<name>A0A1Q3B1A3_CEPFO</name>
<feature type="domain" description="C2H2-type" evidence="11">
    <location>
        <begin position="262"/>
        <end position="289"/>
    </location>
</feature>
<feature type="compositionally biased region" description="Acidic residues" evidence="10">
    <location>
        <begin position="157"/>
        <end position="194"/>
    </location>
</feature>
<evidence type="ECO:0000256" key="6">
    <source>
        <dbReference type="ARBA" id="ARBA00023015"/>
    </source>
</evidence>
<protein>
    <recommendedName>
        <fullName evidence="11">C2H2-type domain-containing protein</fullName>
    </recommendedName>
</protein>
<evidence type="ECO:0000256" key="7">
    <source>
        <dbReference type="ARBA" id="ARBA00023163"/>
    </source>
</evidence>
<feature type="compositionally biased region" description="Basic and acidic residues" evidence="10">
    <location>
        <begin position="195"/>
        <end position="210"/>
    </location>
</feature>
<keyword evidence="7" id="KW-0804">Transcription</keyword>
<keyword evidence="9" id="KW-0863">Zinc-finger</keyword>
<dbReference type="EMBL" id="BDDD01000225">
    <property type="protein sequence ID" value="GAV61787.1"/>
    <property type="molecule type" value="Genomic_DNA"/>
</dbReference>
<comment type="caution">
    <text evidence="12">The sequence shown here is derived from an EMBL/GenBank/DDBJ whole genome shotgun (WGS) entry which is preliminary data.</text>
</comment>
<evidence type="ECO:0000256" key="1">
    <source>
        <dbReference type="ARBA" id="ARBA00004604"/>
    </source>
</evidence>
<dbReference type="Pfam" id="PF17800">
    <property type="entry name" value="NPL"/>
    <property type="match status" value="1"/>
</dbReference>
<dbReference type="PROSITE" id="PS50157">
    <property type="entry name" value="ZINC_FINGER_C2H2_2"/>
    <property type="match status" value="1"/>
</dbReference>
<evidence type="ECO:0000256" key="10">
    <source>
        <dbReference type="SAM" id="MobiDB-lite"/>
    </source>
</evidence>
<feature type="compositionally biased region" description="Acidic residues" evidence="10">
    <location>
        <begin position="101"/>
        <end position="116"/>
    </location>
</feature>
<proteinExistence type="inferred from homology"/>
<dbReference type="PROSITE" id="PS00028">
    <property type="entry name" value="ZINC_FINGER_C2H2_1"/>
    <property type="match status" value="1"/>
</dbReference>
<feature type="region of interest" description="Disordered" evidence="10">
    <location>
        <begin position="270"/>
        <end position="289"/>
    </location>
</feature>
<evidence type="ECO:0000256" key="5">
    <source>
        <dbReference type="ARBA" id="ARBA00022853"/>
    </source>
</evidence>
<dbReference type="Gene3D" id="2.60.120.340">
    <property type="entry name" value="Nucleoplasmin core domain"/>
    <property type="match status" value="1"/>
</dbReference>
<keyword evidence="5" id="KW-0156">Chromatin regulator</keyword>
<keyword evidence="4" id="KW-0378">Hydrolase</keyword>
<feature type="region of interest" description="Disordered" evidence="10">
    <location>
        <begin position="101"/>
        <end position="263"/>
    </location>
</feature>
<dbReference type="OrthoDB" id="2019803at2759"/>
<evidence type="ECO:0000256" key="9">
    <source>
        <dbReference type="PROSITE-ProRule" id="PRU00042"/>
    </source>
</evidence>
<accession>A0A1Q3B1A3</accession>
<dbReference type="AlphaFoldDB" id="A0A1Q3B1A3"/>
<keyword evidence="8" id="KW-0539">Nucleus</keyword>
<keyword evidence="9" id="KW-0479">Metal-binding</keyword>
<keyword evidence="13" id="KW-1185">Reference proteome</keyword>
<evidence type="ECO:0000256" key="4">
    <source>
        <dbReference type="ARBA" id="ARBA00022801"/>
    </source>
</evidence>
<dbReference type="InterPro" id="IPR041232">
    <property type="entry name" value="NPL"/>
</dbReference>
<comment type="similarity">
    <text evidence="2">Belongs to the histone deacetylase HD2 family.</text>
</comment>
<evidence type="ECO:0000259" key="11">
    <source>
        <dbReference type="PROSITE" id="PS50157"/>
    </source>
</evidence>
<dbReference type="STRING" id="3775.A0A1Q3B1A3"/>
<evidence type="ECO:0000256" key="8">
    <source>
        <dbReference type="ARBA" id="ARBA00023242"/>
    </source>
</evidence>
<comment type="subcellular location">
    <subcellularLocation>
        <location evidence="1">Nucleus</location>
        <location evidence="1">Nucleolus</location>
    </subcellularLocation>
</comment>
<dbReference type="FunFam" id="2.60.120.340:FF:000004">
    <property type="entry name" value="Histone deacetylase HDT1"/>
    <property type="match status" value="1"/>
</dbReference>
<evidence type="ECO:0000256" key="3">
    <source>
        <dbReference type="ARBA" id="ARBA00022491"/>
    </source>
</evidence>
<keyword evidence="9" id="KW-0862">Zinc</keyword>
<keyword evidence="3" id="KW-0678">Repressor</keyword>
<sequence>MEFWGVEVKPGESFKVSVDDDKIIHLSQACLGETKKVKGNESVPIFVKFNNEKLVLGHLSSEKFPQLSFDLVFEKEFELLHNWKNGSVYFAGYKTITQDDSPDDFSDLEDDSEEDITITPADNGKAALKVDNAKPASDKANEPISEQPSKDIKSMEVDEEDDESDEDDDDERSDSDEEEDDSSDEDAESDEEDEKTPTPKKADIVKKRSADSSTKTPASKKAKAATPQKTDGKKGVHTATPHPSKKAEKAPANGTPKSGGEFTCKSCSKTFSTGSGLESHTKAKHGGVK</sequence>
<gene>
    <name evidence="12" type="ORF">CFOL_v3_05313</name>
</gene>
<reference evidence="13" key="1">
    <citation type="submission" date="2016-04" db="EMBL/GenBank/DDBJ databases">
        <title>Cephalotus genome sequencing.</title>
        <authorList>
            <person name="Fukushima K."/>
            <person name="Hasebe M."/>
            <person name="Fang X."/>
        </authorList>
    </citation>
    <scope>NUCLEOTIDE SEQUENCE [LARGE SCALE GENOMIC DNA]</scope>
    <source>
        <strain evidence="13">cv. St1</strain>
    </source>
</reference>
<evidence type="ECO:0000313" key="13">
    <source>
        <dbReference type="Proteomes" id="UP000187406"/>
    </source>
</evidence>
<dbReference type="InterPro" id="IPR013087">
    <property type="entry name" value="Znf_C2H2_type"/>
</dbReference>
<organism evidence="12 13">
    <name type="scientific">Cephalotus follicularis</name>
    <name type="common">Albany pitcher plant</name>
    <dbReference type="NCBI Taxonomy" id="3775"/>
    <lineage>
        <taxon>Eukaryota</taxon>
        <taxon>Viridiplantae</taxon>
        <taxon>Streptophyta</taxon>
        <taxon>Embryophyta</taxon>
        <taxon>Tracheophyta</taxon>
        <taxon>Spermatophyta</taxon>
        <taxon>Magnoliopsida</taxon>
        <taxon>eudicotyledons</taxon>
        <taxon>Gunneridae</taxon>
        <taxon>Pentapetalae</taxon>
        <taxon>rosids</taxon>
        <taxon>fabids</taxon>
        <taxon>Oxalidales</taxon>
        <taxon>Cephalotaceae</taxon>
        <taxon>Cephalotus</taxon>
    </lineage>
</organism>
<dbReference type="InParanoid" id="A0A1Q3B1A3"/>
<evidence type="ECO:0000256" key="2">
    <source>
        <dbReference type="ARBA" id="ARBA00006673"/>
    </source>
</evidence>
<dbReference type="GO" id="GO:0008270">
    <property type="term" value="F:zinc ion binding"/>
    <property type="evidence" value="ECO:0007669"/>
    <property type="project" value="UniProtKB-KW"/>
</dbReference>
<dbReference type="GO" id="GO:0006325">
    <property type="term" value="P:chromatin organization"/>
    <property type="evidence" value="ECO:0007669"/>
    <property type="project" value="UniProtKB-KW"/>
</dbReference>
<dbReference type="Proteomes" id="UP000187406">
    <property type="component" value="Unassembled WGS sequence"/>
</dbReference>
<keyword evidence="6" id="KW-0805">Transcription regulation</keyword>
<dbReference type="GO" id="GO:0005730">
    <property type="term" value="C:nucleolus"/>
    <property type="evidence" value="ECO:0007669"/>
    <property type="project" value="UniProtKB-SubCell"/>
</dbReference>
<evidence type="ECO:0000313" key="12">
    <source>
        <dbReference type="EMBL" id="GAV61787.1"/>
    </source>
</evidence>
<dbReference type="GO" id="GO:0016787">
    <property type="term" value="F:hydrolase activity"/>
    <property type="evidence" value="ECO:0007669"/>
    <property type="project" value="UniProtKB-KW"/>
</dbReference>